<dbReference type="GO" id="GO:0017004">
    <property type="term" value="P:cytochrome complex assembly"/>
    <property type="evidence" value="ECO:0007669"/>
    <property type="project" value="UniProtKB-KW"/>
</dbReference>
<dbReference type="EMBL" id="LAZR01016072">
    <property type="protein sequence ID" value="KKM06104.1"/>
    <property type="molecule type" value="Genomic_DNA"/>
</dbReference>
<evidence type="ECO:0000259" key="4">
    <source>
        <dbReference type="Pfam" id="PF01578"/>
    </source>
</evidence>
<feature type="transmembrane region" description="Helical" evidence="3">
    <location>
        <begin position="344"/>
        <end position="363"/>
    </location>
</feature>
<dbReference type="GO" id="GO:0015232">
    <property type="term" value="F:heme transmembrane transporter activity"/>
    <property type="evidence" value="ECO:0007669"/>
    <property type="project" value="InterPro"/>
</dbReference>
<dbReference type="GO" id="GO:0016020">
    <property type="term" value="C:membrane"/>
    <property type="evidence" value="ECO:0007669"/>
    <property type="project" value="InterPro"/>
</dbReference>
<sequence length="582" mass="66731">MNLIQKRKSIKSVKNIDRSKELKYYILCFISILVIIFALFLPILNLFSRETKVKSIALFGNALIISIIIITILDTFLLIRKRINYTPLVFLSMTLSISLFLLVEYCFLTDLIQFHYIWSYSEVSQPLIYKIVAIWAGESGSIMTWMVFNSIVLFFYRIKNRDKEDYTFILSCIIGLLVLAVFLFILYLQNPFNLQYDALYVLFPNGQGLSDILYSPFMIWHPFFTFLAYAVFLVPFSIVIAEILLKFVSKIDFLNVRKEIKDSNELKNSYQKTFNDFALKFGWLVLTLSIGLGAYWASIALTWGRYWGWDPVETVSLLPWLFSTAYFHTMAFRKSNKKLSKITIILIFFSIIFSTLITRGGGLNSLHSFTGGQDLVIWVIIVGIILLILSLYIINDLLTHLIEDYKKTKLFLDYLSYLFLFFISFICIVGLFIPPLTFYLAEFMEPIYIVNVYYTTVTIFPAIGLALTLIYCSLWNDFKLKSITIALIVSVGVAIIIGVLTNPVIIAILIFAFSGVAAIISMIKHLSFKKGFKHFFKINSKKIIHLGVSLILMGFLTGALLLTDILFISGFFILLIGIIPSL</sequence>
<reference evidence="5" key="1">
    <citation type="journal article" date="2015" name="Nature">
        <title>Complex archaea that bridge the gap between prokaryotes and eukaryotes.</title>
        <authorList>
            <person name="Spang A."/>
            <person name="Saw J.H."/>
            <person name="Jorgensen S.L."/>
            <person name="Zaremba-Niedzwiedzka K."/>
            <person name="Martijn J."/>
            <person name="Lind A.E."/>
            <person name="van Eijk R."/>
            <person name="Schleper C."/>
            <person name="Guy L."/>
            <person name="Ettema T.J."/>
        </authorList>
    </citation>
    <scope>NUCLEOTIDE SEQUENCE</scope>
</reference>
<evidence type="ECO:0000256" key="3">
    <source>
        <dbReference type="SAM" id="Phobius"/>
    </source>
</evidence>
<feature type="transmembrane region" description="Helical" evidence="3">
    <location>
        <begin position="506"/>
        <end position="526"/>
    </location>
</feature>
<dbReference type="AlphaFoldDB" id="A0A0F9H4V1"/>
<feature type="transmembrane region" description="Helical" evidence="3">
    <location>
        <begin position="56"/>
        <end position="79"/>
    </location>
</feature>
<evidence type="ECO:0000313" key="5">
    <source>
        <dbReference type="EMBL" id="KKM06104.1"/>
    </source>
</evidence>
<dbReference type="GO" id="GO:0020037">
    <property type="term" value="F:heme binding"/>
    <property type="evidence" value="ECO:0007669"/>
    <property type="project" value="InterPro"/>
</dbReference>
<name>A0A0F9H4V1_9ZZZZ</name>
<feature type="transmembrane region" description="Helical" evidence="3">
    <location>
        <begin position="452"/>
        <end position="471"/>
    </location>
</feature>
<dbReference type="PRINTS" id="PR01410">
    <property type="entry name" value="CCBIOGENESIS"/>
</dbReference>
<feature type="transmembrane region" description="Helical" evidence="3">
    <location>
        <begin position="168"/>
        <end position="188"/>
    </location>
</feature>
<evidence type="ECO:0000256" key="2">
    <source>
        <dbReference type="ARBA" id="ARBA00022748"/>
    </source>
</evidence>
<feature type="transmembrane region" description="Helical" evidence="3">
    <location>
        <begin position="415"/>
        <end position="440"/>
    </location>
</feature>
<feature type="transmembrane region" description="Helical" evidence="3">
    <location>
        <begin position="483"/>
        <end position="500"/>
    </location>
</feature>
<feature type="transmembrane region" description="Helical" evidence="3">
    <location>
        <begin position="375"/>
        <end position="394"/>
    </location>
</feature>
<keyword evidence="3" id="KW-0812">Transmembrane</keyword>
<accession>A0A0F9H4V1</accession>
<feature type="transmembrane region" description="Helical" evidence="3">
    <location>
        <begin position="88"/>
        <end position="112"/>
    </location>
</feature>
<evidence type="ECO:0000256" key="1">
    <source>
        <dbReference type="ARBA" id="ARBA00009186"/>
    </source>
</evidence>
<feature type="transmembrane region" description="Helical" evidence="3">
    <location>
        <begin position="223"/>
        <end position="248"/>
    </location>
</feature>
<keyword evidence="2" id="KW-0201">Cytochrome c-type biogenesis</keyword>
<feature type="transmembrane region" description="Helical" evidence="3">
    <location>
        <begin position="24"/>
        <end position="44"/>
    </location>
</feature>
<organism evidence="5">
    <name type="scientific">marine sediment metagenome</name>
    <dbReference type="NCBI Taxonomy" id="412755"/>
    <lineage>
        <taxon>unclassified sequences</taxon>
        <taxon>metagenomes</taxon>
        <taxon>ecological metagenomes</taxon>
    </lineage>
</organism>
<keyword evidence="3" id="KW-0472">Membrane</keyword>
<keyword evidence="3" id="KW-1133">Transmembrane helix</keyword>
<dbReference type="Pfam" id="PF01578">
    <property type="entry name" value="Cytochrom_C_asm"/>
    <property type="match status" value="1"/>
</dbReference>
<dbReference type="InterPro" id="IPR003567">
    <property type="entry name" value="Cyt_c_biogenesis"/>
</dbReference>
<gene>
    <name evidence="5" type="ORF">LCGC14_1747370</name>
</gene>
<dbReference type="InterPro" id="IPR002541">
    <property type="entry name" value="Cyt_c_assembly"/>
</dbReference>
<feature type="transmembrane region" description="Helical" evidence="3">
    <location>
        <begin position="281"/>
        <end position="303"/>
    </location>
</feature>
<proteinExistence type="inferred from homology"/>
<comment type="caution">
    <text evidence="5">The sequence shown here is derived from an EMBL/GenBank/DDBJ whole genome shotgun (WGS) entry which is preliminary data.</text>
</comment>
<feature type="transmembrane region" description="Helical" evidence="3">
    <location>
        <begin position="315"/>
        <end position="332"/>
    </location>
</feature>
<feature type="transmembrane region" description="Helical" evidence="3">
    <location>
        <begin position="546"/>
        <end position="579"/>
    </location>
</feature>
<feature type="non-terminal residue" evidence="5">
    <location>
        <position position="582"/>
    </location>
</feature>
<feature type="domain" description="Cytochrome c assembly protein" evidence="4">
    <location>
        <begin position="139"/>
        <end position="358"/>
    </location>
</feature>
<dbReference type="PANTHER" id="PTHR43653:SF1">
    <property type="entry name" value="CYTOCHROME C-TYPE BIOGENESIS PROTEIN CCMF"/>
    <property type="match status" value="1"/>
</dbReference>
<feature type="transmembrane region" description="Helical" evidence="3">
    <location>
        <begin position="132"/>
        <end position="156"/>
    </location>
</feature>
<comment type="similarity">
    <text evidence="1">Belongs to the CcmF/CycK/Ccl1/NrfE/CcsA family.</text>
</comment>
<protein>
    <recommendedName>
        <fullName evidence="4">Cytochrome c assembly protein domain-containing protein</fullName>
    </recommendedName>
</protein>
<dbReference type="PANTHER" id="PTHR43653">
    <property type="entry name" value="CYTOCHROME C ASSEMBLY PROTEIN-RELATED"/>
    <property type="match status" value="1"/>
</dbReference>